<keyword evidence="3" id="KW-0804">Transcription</keyword>
<dbReference type="SUPFAM" id="SSF46689">
    <property type="entry name" value="Homeodomain-like"/>
    <property type="match status" value="1"/>
</dbReference>
<dbReference type="InterPro" id="IPR050109">
    <property type="entry name" value="HTH-type_TetR-like_transc_reg"/>
</dbReference>
<protein>
    <submittedName>
        <fullName evidence="6">TetR family transcriptional regulator</fullName>
    </submittedName>
</protein>
<comment type="caution">
    <text evidence="6">The sequence shown here is derived from an EMBL/GenBank/DDBJ whole genome shotgun (WGS) entry which is preliminary data.</text>
</comment>
<evidence type="ECO:0000256" key="2">
    <source>
        <dbReference type="ARBA" id="ARBA00023125"/>
    </source>
</evidence>
<accession>A0ABS3VNQ4</accession>
<reference evidence="6 7" key="1">
    <citation type="submission" date="2019-12" db="EMBL/GenBank/DDBJ databases">
        <title>Whole genome sequencing of endophytic Actinobacterium Micromonospora sp. MPMI6T.</title>
        <authorList>
            <person name="Evv R."/>
            <person name="Podile A.R."/>
        </authorList>
    </citation>
    <scope>NUCLEOTIDE SEQUENCE [LARGE SCALE GENOMIC DNA]</scope>
    <source>
        <strain evidence="6 7">MPMI6</strain>
    </source>
</reference>
<dbReference type="Pfam" id="PF00440">
    <property type="entry name" value="TetR_N"/>
    <property type="match status" value="1"/>
</dbReference>
<keyword evidence="7" id="KW-1185">Reference proteome</keyword>
<dbReference type="InterPro" id="IPR036271">
    <property type="entry name" value="Tet_transcr_reg_TetR-rel_C_sf"/>
</dbReference>
<dbReference type="RefSeq" id="WP_208812858.1">
    <property type="nucleotide sequence ID" value="NZ_WVUH01000054.1"/>
</dbReference>
<organism evidence="6 7">
    <name type="scientific">Micromonospora echinofusca</name>
    <dbReference type="NCBI Taxonomy" id="47858"/>
    <lineage>
        <taxon>Bacteria</taxon>
        <taxon>Bacillati</taxon>
        <taxon>Actinomycetota</taxon>
        <taxon>Actinomycetes</taxon>
        <taxon>Micromonosporales</taxon>
        <taxon>Micromonosporaceae</taxon>
        <taxon>Micromonospora</taxon>
    </lineage>
</organism>
<evidence type="ECO:0000256" key="4">
    <source>
        <dbReference type="PROSITE-ProRule" id="PRU00335"/>
    </source>
</evidence>
<dbReference type="SUPFAM" id="SSF48498">
    <property type="entry name" value="Tetracyclin repressor-like, C-terminal domain"/>
    <property type="match status" value="1"/>
</dbReference>
<feature type="domain" description="HTH tetR-type" evidence="5">
    <location>
        <begin position="4"/>
        <end position="64"/>
    </location>
</feature>
<feature type="DNA-binding region" description="H-T-H motif" evidence="4">
    <location>
        <begin position="27"/>
        <end position="46"/>
    </location>
</feature>
<evidence type="ECO:0000313" key="7">
    <source>
        <dbReference type="Proteomes" id="UP000823521"/>
    </source>
</evidence>
<evidence type="ECO:0000256" key="1">
    <source>
        <dbReference type="ARBA" id="ARBA00023015"/>
    </source>
</evidence>
<evidence type="ECO:0000313" key="6">
    <source>
        <dbReference type="EMBL" id="MBO4206169.1"/>
    </source>
</evidence>
<dbReference type="InterPro" id="IPR001647">
    <property type="entry name" value="HTH_TetR"/>
</dbReference>
<keyword evidence="2 4" id="KW-0238">DNA-binding</keyword>
<dbReference type="Gene3D" id="1.10.357.10">
    <property type="entry name" value="Tetracycline Repressor, domain 2"/>
    <property type="match status" value="1"/>
</dbReference>
<proteinExistence type="predicted"/>
<gene>
    <name evidence="6" type="ORF">GSF22_09135</name>
</gene>
<dbReference type="InterPro" id="IPR009057">
    <property type="entry name" value="Homeodomain-like_sf"/>
</dbReference>
<dbReference type="PROSITE" id="PS50977">
    <property type="entry name" value="HTH_TETR_2"/>
    <property type="match status" value="1"/>
</dbReference>
<dbReference type="PANTHER" id="PTHR30055">
    <property type="entry name" value="HTH-TYPE TRANSCRIPTIONAL REGULATOR RUTR"/>
    <property type="match status" value="1"/>
</dbReference>
<dbReference type="PANTHER" id="PTHR30055:SF234">
    <property type="entry name" value="HTH-TYPE TRANSCRIPTIONAL REGULATOR BETI"/>
    <property type="match status" value="1"/>
</dbReference>
<keyword evidence="1" id="KW-0805">Transcription regulation</keyword>
<dbReference type="EMBL" id="WVUH01000054">
    <property type="protein sequence ID" value="MBO4206169.1"/>
    <property type="molecule type" value="Genomic_DNA"/>
</dbReference>
<evidence type="ECO:0000259" key="5">
    <source>
        <dbReference type="PROSITE" id="PS50977"/>
    </source>
</evidence>
<dbReference type="PRINTS" id="PR00455">
    <property type="entry name" value="HTHTETR"/>
</dbReference>
<name>A0ABS3VNQ4_MICEH</name>
<dbReference type="Proteomes" id="UP000823521">
    <property type="component" value="Unassembled WGS sequence"/>
</dbReference>
<evidence type="ECO:0000256" key="3">
    <source>
        <dbReference type="ARBA" id="ARBA00023163"/>
    </source>
</evidence>
<sequence length="193" mass="21206">MPRISQEPAILDAALSCFAERGYDATRVKHIAERAGVSEAALYRHYPSKEALAQHLYSQHLTYYADRLTAIADSTHPPVDKLVEVVHSVLAVYRRQPDAFVFTLLSTGTFMPQLPEGVAYPIDIVERIVTEAQDAGVVREGQPNLLSAILLGCVLRPIILATLSRPGALDLLGDTRHDLVIEQAAIAAIRRFP</sequence>